<dbReference type="EMBL" id="KN839284">
    <property type="protein sequence ID" value="KIJ90109.1"/>
    <property type="molecule type" value="Genomic_DNA"/>
</dbReference>
<dbReference type="STRING" id="1095629.A0A0C9WGV6"/>
<reference evidence="2 3" key="1">
    <citation type="submission" date="2014-04" db="EMBL/GenBank/DDBJ databases">
        <authorList>
            <consortium name="DOE Joint Genome Institute"/>
            <person name="Kuo A."/>
            <person name="Kohler A."/>
            <person name="Nagy L.G."/>
            <person name="Floudas D."/>
            <person name="Copeland A."/>
            <person name="Barry K.W."/>
            <person name="Cichocki N."/>
            <person name="Veneault-Fourrey C."/>
            <person name="LaButti K."/>
            <person name="Lindquist E.A."/>
            <person name="Lipzen A."/>
            <person name="Lundell T."/>
            <person name="Morin E."/>
            <person name="Murat C."/>
            <person name="Sun H."/>
            <person name="Tunlid A."/>
            <person name="Henrissat B."/>
            <person name="Grigoriev I.V."/>
            <person name="Hibbett D.S."/>
            <person name="Martin F."/>
            <person name="Nordberg H.P."/>
            <person name="Cantor M.N."/>
            <person name="Hua S.X."/>
        </authorList>
    </citation>
    <scope>NUCLEOTIDE SEQUENCE [LARGE SCALE GENOMIC DNA]</scope>
    <source>
        <strain evidence="2 3">LaAM-08-1</strain>
    </source>
</reference>
<protein>
    <submittedName>
        <fullName evidence="2">Uncharacterized protein</fullName>
    </submittedName>
</protein>
<proteinExistence type="predicted"/>
<dbReference type="AlphaFoldDB" id="A0A0C9WGV6"/>
<name>A0A0C9WGV6_9AGAR</name>
<evidence type="ECO:0000256" key="1">
    <source>
        <dbReference type="SAM" id="MobiDB-lite"/>
    </source>
</evidence>
<accession>A0A0C9WGV6</accession>
<feature type="compositionally biased region" description="Acidic residues" evidence="1">
    <location>
        <begin position="351"/>
        <end position="362"/>
    </location>
</feature>
<reference evidence="3" key="2">
    <citation type="submission" date="2015-01" db="EMBL/GenBank/DDBJ databases">
        <title>Evolutionary Origins and Diversification of the Mycorrhizal Mutualists.</title>
        <authorList>
            <consortium name="DOE Joint Genome Institute"/>
            <consortium name="Mycorrhizal Genomics Consortium"/>
            <person name="Kohler A."/>
            <person name="Kuo A."/>
            <person name="Nagy L.G."/>
            <person name="Floudas D."/>
            <person name="Copeland A."/>
            <person name="Barry K.W."/>
            <person name="Cichocki N."/>
            <person name="Veneault-Fourrey C."/>
            <person name="LaButti K."/>
            <person name="Lindquist E.A."/>
            <person name="Lipzen A."/>
            <person name="Lundell T."/>
            <person name="Morin E."/>
            <person name="Murat C."/>
            <person name="Riley R."/>
            <person name="Ohm R."/>
            <person name="Sun H."/>
            <person name="Tunlid A."/>
            <person name="Henrissat B."/>
            <person name="Grigoriev I.V."/>
            <person name="Hibbett D.S."/>
            <person name="Martin F."/>
        </authorList>
    </citation>
    <scope>NUCLEOTIDE SEQUENCE [LARGE SCALE GENOMIC DNA]</scope>
    <source>
        <strain evidence="3">LaAM-08-1</strain>
    </source>
</reference>
<evidence type="ECO:0000313" key="2">
    <source>
        <dbReference type="EMBL" id="KIJ90109.1"/>
    </source>
</evidence>
<feature type="compositionally biased region" description="Basic and acidic residues" evidence="1">
    <location>
        <begin position="335"/>
        <end position="350"/>
    </location>
</feature>
<dbReference type="Proteomes" id="UP000054477">
    <property type="component" value="Unassembled WGS sequence"/>
</dbReference>
<dbReference type="HOGENOM" id="CLU_741993_0_0_1"/>
<evidence type="ECO:0000313" key="3">
    <source>
        <dbReference type="Proteomes" id="UP000054477"/>
    </source>
</evidence>
<gene>
    <name evidence="2" type="ORF">K443DRAFT_15517</name>
</gene>
<dbReference type="OrthoDB" id="2320933at2759"/>
<keyword evidence="3" id="KW-1185">Reference proteome</keyword>
<sequence length="373" mass="42369">MDLEEFDDLDEITRNPTWSKTTNLDPGGILEEADEKWYIKASRAARWMDLLGDYAGSEPFIIDGKSLLQIVLDDPLLAIGRENASNYSTPTTVFNAFWPSLYNDLLISTSFSGAVINRHLTLKTGNSQFIVSSRSLARVLLFNHLLKLDIQVHSFNDLDDPLWERYEAIKKPMFVMMNDGGLCKDQRPLAAQIILCQLHERARSLEALPLKIASILSQKVLPTFFFDAAQFLSLSHATFDFDGRVFVSMIRFLLSNPSGNVKDLIGQAAYWDSQRIWSGLGLPLPNFSRFSLLFPIPILVAEPASVRPHIRIQRLEEKGGEHNQTEGQQKIAQDQGKEDRMEEVEQKGEWSWEDDDDEEVNEKEDLSKQPSHA</sequence>
<organism evidence="2 3">
    <name type="scientific">Laccaria amethystina LaAM-08-1</name>
    <dbReference type="NCBI Taxonomy" id="1095629"/>
    <lineage>
        <taxon>Eukaryota</taxon>
        <taxon>Fungi</taxon>
        <taxon>Dikarya</taxon>
        <taxon>Basidiomycota</taxon>
        <taxon>Agaricomycotina</taxon>
        <taxon>Agaricomycetes</taxon>
        <taxon>Agaricomycetidae</taxon>
        <taxon>Agaricales</taxon>
        <taxon>Agaricineae</taxon>
        <taxon>Hydnangiaceae</taxon>
        <taxon>Laccaria</taxon>
    </lineage>
</organism>
<feature type="region of interest" description="Disordered" evidence="1">
    <location>
        <begin position="316"/>
        <end position="373"/>
    </location>
</feature>